<dbReference type="InterPro" id="IPR052548">
    <property type="entry name" value="Type_VII_TA_antitoxin"/>
</dbReference>
<dbReference type="EMBL" id="NHRY01000084">
    <property type="protein sequence ID" value="PPQ34909.1"/>
    <property type="molecule type" value="Genomic_DNA"/>
</dbReference>
<evidence type="ECO:0000259" key="1">
    <source>
        <dbReference type="Pfam" id="PF01909"/>
    </source>
</evidence>
<protein>
    <recommendedName>
        <fullName evidence="1">Polymerase nucleotidyl transferase domain-containing protein</fullName>
    </recommendedName>
</protein>
<comment type="caution">
    <text evidence="2">The sequence shown here is derived from an EMBL/GenBank/DDBJ whole genome shotgun (WGS) entry which is preliminary data.</text>
</comment>
<evidence type="ECO:0000313" key="3">
    <source>
        <dbReference type="Proteomes" id="UP000239724"/>
    </source>
</evidence>
<feature type="domain" description="Polymerase nucleotidyl transferase" evidence="1">
    <location>
        <begin position="12"/>
        <end position="62"/>
    </location>
</feature>
<keyword evidence="3" id="KW-1185">Reference proteome</keyword>
<dbReference type="PANTHER" id="PTHR33933:SF1">
    <property type="entry name" value="PROTEIN ADENYLYLTRANSFERASE MNTA-RELATED"/>
    <property type="match status" value="1"/>
</dbReference>
<sequence length="107" mass="12134">MPGDTTTDPVLTRFRTAVRDLYSDRLTRVVRYGSRARGDHHPDSDYDIAVFLNDLPNRAIEMRRLAEIEPGILFDTEAVINALPFPAAADREQTGFMNEIRQDGLDL</sequence>
<evidence type="ECO:0000313" key="2">
    <source>
        <dbReference type="EMBL" id="PPQ34909.1"/>
    </source>
</evidence>
<dbReference type="Gene3D" id="3.30.460.10">
    <property type="entry name" value="Beta Polymerase, domain 2"/>
    <property type="match status" value="1"/>
</dbReference>
<dbReference type="SUPFAM" id="SSF81301">
    <property type="entry name" value="Nucleotidyltransferase"/>
    <property type="match status" value="1"/>
</dbReference>
<dbReference type="Pfam" id="PF01909">
    <property type="entry name" value="NTP_transf_2"/>
    <property type="match status" value="1"/>
</dbReference>
<dbReference type="RefSeq" id="WP_104518587.1">
    <property type="nucleotide sequence ID" value="NZ_NHRY01000084.1"/>
</dbReference>
<dbReference type="AlphaFoldDB" id="A0A2S6NJB9"/>
<gene>
    <name evidence="2" type="ORF">CCS01_09355</name>
</gene>
<dbReference type="CDD" id="cd05403">
    <property type="entry name" value="NT_KNTase_like"/>
    <property type="match status" value="1"/>
</dbReference>
<dbReference type="PANTHER" id="PTHR33933">
    <property type="entry name" value="NUCLEOTIDYLTRANSFERASE"/>
    <property type="match status" value="1"/>
</dbReference>
<dbReference type="GO" id="GO:0016779">
    <property type="term" value="F:nucleotidyltransferase activity"/>
    <property type="evidence" value="ECO:0007669"/>
    <property type="project" value="InterPro"/>
</dbReference>
<proteinExistence type="predicted"/>
<reference evidence="2 3" key="1">
    <citation type="journal article" date="2018" name="Arch. Microbiol.">
        <title>New insights into the metabolic potential of the phototrophic purple bacterium Rhodopila globiformis DSM 161(T) from its draft genome sequence and evidence for a vanadium-dependent nitrogenase.</title>
        <authorList>
            <person name="Imhoff J.F."/>
            <person name="Rahn T."/>
            <person name="Kunzel S."/>
            <person name="Neulinger S.C."/>
        </authorList>
    </citation>
    <scope>NUCLEOTIDE SEQUENCE [LARGE SCALE GENOMIC DNA]</scope>
    <source>
        <strain evidence="2 3">DSM 161</strain>
    </source>
</reference>
<accession>A0A2S6NJB9</accession>
<dbReference type="OrthoDB" id="559450at2"/>
<name>A0A2S6NJB9_RHOGL</name>
<organism evidence="2 3">
    <name type="scientific">Rhodopila globiformis</name>
    <name type="common">Rhodopseudomonas globiformis</name>
    <dbReference type="NCBI Taxonomy" id="1071"/>
    <lineage>
        <taxon>Bacteria</taxon>
        <taxon>Pseudomonadati</taxon>
        <taxon>Pseudomonadota</taxon>
        <taxon>Alphaproteobacteria</taxon>
        <taxon>Acetobacterales</taxon>
        <taxon>Acetobacteraceae</taxon>
        <taxon>Rhodopila</taxon>
    </lineage>
</organism>
<dbReference type="Proteomes" id="UP000239724">
    <property type="component" value="Unassembled WGS sequence"/>
</dbReference>
<dbReference type="InterPro" id="IPR043519">
    <property type="entry name" value="NT_sf"/>
</dbReference>
<dbReference type="InterPro" id="IPR002934">
    <property type="entry name" value="Polymerase_NTP_transf_dom"/>
</dbReference>